<protein>
    <submittedName>
        <fullName evidence="2">Uncharacterized protein</fullName>
    </submittedName>
</protein>
<name>S7VEB1_9BACT</name>
<accession>S7VEB1</accession>
<keyword evidence="1" id="KW-1133">Transmembrane helix</keyword>
<evidence type="ECO:0000313" key="3">
    <source>
        <dbReference type="Proteomes" id="UP000014974"/>
    </source>
</evidence>
<gene>
    <name evidence="2" type="ORF">ADICYQ_2954</name>
</gene>
<evidence type="ECO:0000256" key="1">
    <source>
        <dbReference type="SAM" id="Phobius"/>
    </source>
</evidence>
<organism evidence="2 3">
    <name type="scientific">Cyclobacterium qasimii M12-11B</name>
    <dbReference type="NCBI Taxonomy" id="641524"/>
    <lineage>
        <taxon>Bacteria</taxon>
        <taxon>Pseudomonadati</taxon>
        <taxon>Bacteroidota</taxon>
        <taxon>Cytophagia</taxon>
        <taxon>Cytophagales</taxon>
        <taxon>Cyclobacteriaceae</taxon>
        <taxon>Cyclobacterium</taxon>
    </lineage>
</organism>
<evidence type="ECO:0000313" key="2">
    <source>
        <dbReference type="EMBL" id="EPR67882.1"/>
    </source>
</evidence>
<dbReference type="AlphaFoldDB" id="S7VEB1"/>
<keyword evidence="1" id="KW-0472">Membrane</keyword>
<comment type="caution">
    <text evidence="2">The sequence shown here is derived from an EMBL/GenBank/DDBJ whole genome shotgun (WGS) entry which is preliminary data.</text>
</comment>
<dbReference type="STRING" id="641524.ADICYQ_2954"/>
<feature type="transmembrane region" description="Helical" evidence="1">
    <location>
        <begin position="29"/>
        <end position="47"/>
    </location>
</feature>
<dbReference type="Proteomes" id="UP000014974">
    <property type="component" value="Unassembled WGS sequence"/>
</dbReference>
<proteinExistence type="predicted"/>
<sequence length="75" mass="8716">MISYGDSCYDYLVAVRKKLYEITSFNKNLAISSVAIIFFPMLLYTYFNNQSKTIGEIFGIDALNWPSLTLFYFCQ</sequence>
<dbReference type="EMBL" id="ATNM01000110">
    <property type="protein sequence ID" value="EPR67882.1"/>
    <property type="molecule type" value="Genomic_DNA"/>
</dbReference>
<keyword evidence="1" id="KW-0812">Transmembrane</keyword>
<reference evidence="2 3" key="1">
    <citation type="journal article" date="2013" name="Genome Announc.">
        <title>Draft Genome Sequence of Cyclobacterium qasimii Strain M12-11BT, Isolated from Arctic Marine Sediment.</title>
        <authorList>
            <person name="Shivaji S."/>
            <person name="Ara S."/>
            <person name="Singh A."/>
            <person name="Kumar Pinnaka A."/>
        </authorList>
    </citation>
    <scope>NUCLEOTIDE SEQUENCE [LARGE SCALE GENOMIC DNA]</scope>
    <source>
        <strain evidence="2 3">M12-11B</strain>
    </source>
</reference>